<evidence type="ECO:0000256" key="1">
    <source>
        <dbReference type="ARBA" id="ARBA00004370"/>
    </source>
</evidence>
<dbReference type="InterPro" id="IPR007656">
    <property type="entry name" value="GTD-bd"/>
</dbReference>
<evidence type="ECO:0000256" key="5">
    <source>
        <dbReference type="SAM" id="Coils"/>
    </source>
</evidence>
<dbReference type="Pfam" id="PF04576">
    <property type="entry name" value="Zein-binding"/>
    <property type="match status" value="1"/>
</dbReference>
<comment type="caution">
    <text evidence="8">The sequence shown here is derived from an EMBL/GenBank/DDBJ whole genome shotgun (WGS) entry which is preliminary data.</text>
</comment>
<dbReference type="GO" id="GO:0016020">
    <property type="term" value="C:membrane"/>
    <property type="evidence" value="ECO:0007669"/>
    <property type="project" value="UniProtKB-SubCell"/>
</dbReference>
<evidence type="ECO:0000256" key="2">
    <source>
        <dbReference type="ARBA" id="ARBA00022692"/>
    </source>
</evidence>
<feature type="compositionally biased region" description="Low complexity" evidence="6">
    <location>
        <begin position="15"/>
        <end position="26"/>
    </location>
</feature>
<evidence type="ECO:0000313" key="8">
    <source>
        <dbReference type="EMBL" id="KAG6536329.1"/>
    </source>
</evidence>
<evidence type="ECO:0000313" key="9">
    <source>
        <dbReference type="Proteomes" id="UP000734854"/>
    </source>
</evidence>
<feature type="coiled-coil region" evidence="5">
    <location>
        <begin position="59"/>
        <end position="100"/>
    </location>
</feature>
<dbReference type="PANTHER" id="PTHR31422">
    <property type="entry name" value="BNAANNG28530D PROTEIN"/>
    <property type="match status" value="1"/>
</dbReference>
<evidence type="ECO:0000256" key="3">
    <source>
        <dbReference type="ARBA" id="ARBA00022989"/>
    </source>
</evidence>
<feature type="coiled-coil region" evidence="5">
    <location>
        <begin position="365"/>
        <end position="409"/>
    </location>
</feature>
<proteinExistence type="predicted"/>
<protein>
    <recommendedName>
        <fullName evidence="7">GTD-binding domain-containing protein</fullName>
    </recommendedName>
</protein>
<feature type="region of interest" description="Disordered" evidence="6">
    <location>
        <begin position="1"/>
        <end position="32"/>
    </location>
</feature>
<evidence type="ECO:0000256" key="6">
    <source>
        <dbReference type="SAM" id="MobiDB-lite"/>
    </source>
</evidence>
<evidence type="ECO:0000259" key="7">
    <source>
        <dbReference type="PROSITE" id="PS51775"/>
    </source>
</evidence>
<name>A0A8J5IJY7_ZINOF</name>
<dbReference type="GO" id="GO:0080115">
    <property type="term" value="F:myosin XI tail binding"/>
    <property type="evidence" value="ECO:0007669"/>
    <property type="project" value="UniProtKB-ARBA"/>
</dbReference>
<dbReference type="OrthoDB" id="1060521at2759"/>
<comment type="subcellular location">
    <subcellularLocation>
        <location evidence="1">Membrane</location>
    </subcellularLocation>
</comment>
<keyword evidence="3" id="KW-1133">Transmembrane helix</keyword>
<organism evidence="8 9">
    <name type="scientific">Zingiber officinale</name>
    <name type="common">Ginger</name>
    <name type="synonym">Amomum zingiber</name>
    <dbReference type="NCBI Taxonomy" id="94328"/>
    <lineage>
        <taxon>Eukaryota</taxon>
        <taxon>Viridiplantae</taxon>
        <taxon>Streptophyta</taxon>
        <taxon>Embryophyta</taxon>
        <taxon>Tracheophyta</taxon>
        <taxon>Spermatophyta</taxon>
        <taxon>Magnoliopsida</taxon>
        <taxon>Liliopsida</taxon>
        <taxon>Zingiberales</taxon>
        <taxon>Zingiberaceae</taxon>
        <taxon>Zingiber</taxon>
    </lineage>
</organism>
<dbReference type="EMBL" id="JACMSC010000001">
    <property type="protein sequence ID" value="KAG6536329.1"/>
    <property type="molecule type" value="Genomic_DNA"/>
</dbReference>
<sequence length="482" mass="53327">MDHQTLNDVALPTLPSARPSCSRPSSTAVRRSVKRRLCEEETGAAPSASSFGADGGSARVEIEDEMAALREAVAKQQETIQELCAELDAERNAAASAASETMSMIIRLQCEKSETQMEARQFKRFAEEKMEHDQREMLILEDLLSKRDELINSMTLLIQTYRKHLSSLGIDVEAIDADASFVHPGGETEATQFDGLLTIDYPSLKCTIQNDVAGKEGYLDETTDHQRYEFVETTNAKEDLQNLHQRLCELEALPAAASLMDKDVIKEWPRQSIYFRQSSADSHTTGSMGSGKNSQEIMNGEEFPSLIDTHSDDGGDFDNLSDRVYTIDSVHGVPKVGATGDCVNVPIEEEKRPEVNGVVVGSPDIEKLYTRLQALEADRESMRQAIVSMRTEKAQLRLLREIAQQLSKEAAPQRSLLEKKPLTANTSILSFLKLIGTFVLWKKKASRIRHTFGTSSNSAGLMLILDKSPGISNRKCIAGTQV</sequence>
<dbReference type="AlphaFoldDB" id="A0A8J5IJY7"/>
<keyword evidence="4" id="KW-0472">Membrane</keyword>
<keyword evidence="9" id="KW-1185">Reference proteome</keyword>
<keyword evidence="5" id="KW-0175">Coiled coil</keyword>
<dbReference type="PANTHER" id="PTHR31422:SF0">
    <property type="entry name" value="MYOSIN-BINDING PROTEIN 7"/>
    <property type="match status" value="1"/>
</dbReference>
<dbReference type="PROSITE" id="PS51775">
    <property type="entry name" value="GTD_BINDING"/>
    <property type="match status" value="1"/>
</dbReference>
<keyword evidence="2" id="KW-0812">Transmembrane</keyword>
<gene>
    <name evidence="8" type="ORF">ZIOFF_001383</name>
</gene>
<reference evidence="8 9" key="1">
    <citation type="submission" date="2020-08" db="EMBL/GenBank/DDBJ databases">
        <title>Plant Genome Project.</title>
        <authorList>
            <person name="Zhang R.-G."/>
        </authorList>
    </citation>
    <scope>NUCLEOTIDE SEQUENCE [LARGE SCALE GENOMIC DNA]</scope>
    <source>
        <tissue evidence="8">Rhizome</tissue>
    </source>
</reference>
<evidence type="ECO:0000256" key="4">
    <source>
        <dbReference type="ARBA" id="ARBA00023136"/>
    </source>
</evidence>
<feature type="domain" description="GTD-binding" evidence="7">
    <location>
        <begin position="64"/>
        <end position="162"/>
    </location>
</feature>
<dbReference type="Proteomes" id="UP000734854">
    <property type="component" value="Unassembled WGS sequence"/>
</dbReference>
<accession>A0A8J5IJY7</accession>